<evidence type="ECO:0000313" key="3">
    <source>
        <dbReference type="Proteomes" id="UP000650628"/>
    </source>
</evidence>
<evidence type="ECO:0000313" key="2">
    <source>
        <dbReference type="EMBL" id="GII34867.1"/>
    </source>
</evidence>
<dbReference type="AlphaFoldDB" id="A0A8J3XBB5"/>
<gene>
    <name evidence="2" type="ORF">Pmi06nite_83090</name>
</gene>
<feature type="region of interest" description="Disordered" evidence="1">
    <location>
        <begin position="86"/>
        <end position="115"/>
    </location>
</feature>
<sequence>MSLPDLTFNGAPSVAGLGGAGLGADVHALALAAEDAEDLDGVFPGAAEPARPCTCRQGFASSEALRDSDEESRHAGRWFGRPLERHGDWAGLSQGTTSIAHYGEPPLPRNRPCSG</sequence>
<organism evidence="2 3">
    <name type="scientific">Planotetraspora mira</name>
    <dbReference type="NCBI Taxonomy" id="58121"/>
    <lineage>
        <taxon>Bacteria</taxon>
        <taxon>Bacillati</taxon>
        <taxon>Actinomycetota</taxon>
        <taxon>Actinomycetes</taxon>
        <taxon>Streptosporangiales</taxon>
        <taxon>Streptosporangiaceae</taxon>
        <taxon>Planotetraspora</taxon>
    </lineage>
</organism>
<dbReference type="EMBL" id="BOOO01000062">
    <property type="protein sequence ID" value="GII34867.1"/>
    <property type="molecule type" value="Genomic_DNA"/>
</dbReference>
<comment type="caution">
    <text evidence="2">The sequence shown here is derived from an EMBL/GenBank/DDBJ whole genome shotgun (WGS) entry which is preliminary data.</text>
</comment>
<name>A0A8J3XBB5_9ACTN</name>
<accession>A0A8J3XBB5</accession>
<keyword evidence="3" id="KW-1185">Reference proteome</keyword>
<proteinExistence type="predicted"/>
<reference evidence="2 3" key="1">
    <citation type="submission" date="2021-01" db="EMBL/GenBank/DDBJ databases">
        <title>Whole genome shotgun sequence of Planotetraspora mira NBRC 15435.</title>
        <authorList>
            <person name="Komaki H."/>
            <person name="Tamura T."/>
        </authorList>
    </citation>
    <scope>NUCLEOTIDE SEQUENCE [LARGE SCALE GENOMIC DNA]</scope>
    <source>
        <strain evidence="2 3">NBRC 15435</strain>
    </source>
</reference>
<protein>
    <submittedName>
        <fullName evidence="2">Uncharacterized protein</fullName>
    </submittedName>
</protein>
<dbReference type="Proteomes" id="UP000650628">
    <property type="component" value="Unassembled WGS sequence"/>
</dbReference>
<evidence type="ECO:0000256" key="1">
    <source>
        <dbReference type="SAM" id="MobiDB-lite"/>
    </source>
</evidence>